<organism evidence="1 2">
    <name type="scientific">Filibacter tadaridae</name>
    <dbReference type="NCBI Taxonomy" id="2483811"/>
    <lineage>
        <taxon>Bacteria</taxon>
        <taxon>Bacillati</taxon>
        <taxon>Bacillota</taxon>
        <taxon>Bacilli</taxon>
        <taxon>Bacillales</taxon>
        <taxon>Caryophanaceae</taxon>
        <taxon>Filibacter</taxon>
    </lineage>
</organism>
<evidence type="ECO:0000313" key="1">
    <source>
        <dbReference type="EMBL" id="VDC33801.1"/>
    </source>
</evidence>
<accession>A0A3P5XG99</accession>
<gene>
    <name evidence="1" type="ORF">FILTAD_03055</name>
</gene>
<reference evidence="1 2" key="1">
    <citation type="submission" date="2018-11" db="EMBL/GenBank/DDBJ databases">
        <authorList>
            <person name="Criscuolo A."/>
        </authorList>
    </citation>
    <scope>NUCLEOTIDE SEQUENCE [LARGE SCALE GENOMIC DNA]</scope>
    <source>
        <strain evidence="1">ATB-66</strain>
    </source>
</reference>
<keyword evidence="2" id="KW-1185">Reference proteome</keyword>
<protein>
    <submittedName>
        <fullName evidence="1">Uncharacterized protein</fullName>
    </submittedName>
</protein>
<proteinExistence type="predicted"/>
<dbReference type="PROSITE" id="PS51257">
    <property type="entry name" value="PROKAR_LIPOPROTEIN"/>
    <property type="match status" value="1"/>
</dbReference>
<name>A0A3P5XG99_9BACL</name>
<dbReference type="AlphaFoldDB" id="A0A3P5XG99"/>
<sequence>MTKSEEVESWQITLISGACPLNYSDNTLQLHIYEIKALMSNLYQIFI</sequence>
<evidence type="ECO:0000313" key="2">
    <source>
        <dbReference type="Proteomes" id="UP000270468"/>
    </source>
</evidence>
<dbReference type="EMBL" id="UXAV01000062">
    <property type="protein sequence ID" value="VDC33801.1"/>
    <property type="molecule type" value="Genomic_DNA"/>
</dbReference>
<dbReference type="Proteomes" id="UP000270468">
    <property type="component" value="Unassembled WGS sequence"/>
</dbReference>